<dbReference type="Proteomes" id="UP000828390">
    <property type="component" value="Unassembled WGS sequence"/>
</dbReference>
<dbReference type="EMBL" id="JAIWYP010000016">
    <property type="protein sequence ID" value="KAH3693715.1"/>
    <property type="molecule type" value="Genomic_DNA"/>
</dbReference>
<reference evidence="1" key="1">
    <citation type="journal article" date="2019" name="bioRxiv">
        <title>The Genome of the Zebra Mussel, Dreissena polymorpha: A Resource for Invasive Species Research.</title>
        <authorList>
            <person name="McCartney M.A."/>
            <person name="Auch B."/>
            <person name="Kono T."/>
            <person name="Mallez S."/>
            <person name="Zhang Y."/>
            <person name="Obille A."/>
            <person name="Becker A."/>
            <person name="Abrahante J.E."/>
            <person name="Garbe J."/>
            <person name="Badalamenti J.P."/>
            <person name="Herman A."/>
            <person name="Mangelson H."/>
            <person name="Liachko I."/>
            <person name="Sullivan S."/>
            <person name="Sone E.D."/>
            <person name="Koren S."/>
            <person name="Silverstein K.A.T."/>
            <person name="Beckman K.B."/>
            <person name="Gohl D.M."/>
        </authorList>
    </citation>
    <scope>NUCLEOTIDE SEQUENCE</scope>
    <source>
        <strain evidence="1">Duluth1</strain>
        <tissue evidence="1">Whole animal</tissue>
    </source>
</reference>
<accession>A0A9D4BFN9</accession>
<comment type="caution">
    <text evidence="1">The sequence shown here is derived from an EMBL/GenBank/DDBJ whole genome shotgun (WGS) entry which is preliminary data.</text>
</comment>
<gene>
    <name evidence="1" type="ORF">DPMN_081155</name>
</gene>
<sequence length="246" mass="26810">MVSLEAAKELQFWLDNVRSLNSDGKSLSQEKAVDVCVFTDASSVGYGGYISSNRAEIISGGRISPIDLMYAAPGQEHVNSFVPGTEYLDMITLEQVNALTPGSEYVHLDNIRGEHVNMVAPGSEHVSKVALTDKLVNTVAPGSERMSKVVLNGGQVNTVIPGSEHSGKVTLRGEMVYTMASGSEHIVTGTQVFGSRTEQESVASSTWRELEAAYRVIKSNVVILQNKNVMLYSDNKNVLYIFHIRQ</sequence>
<organism evidence="1 2">
    <name type="scientific">Dreissena polymorpha</name>
    <name type="common">Zebra mussel</name>
    <name type="synonym">Mytilus polymorpha</name>
    <dbReference type="NCBI Taxonomy" id="45954"/>
    <lineage>
        <taxon>Eukaryota</taxon>
        <taxon>Metazoa</taxon>
        <taxon>Spiralia</taxon>
        <taxon>Lophotrochozoa</taxon>
        <taxon>Mollusca</taxon>
        <taxon>Bivalvia</taxon>
        <taxon>Autobranchia</taxon>
        <taxon>Heteroconchia</taxon>
        <taxon>Euheterodonta</taxon>
        <taxon>Imparidentia</taxon>
        <taxon>Neoheterodontei</taxon>
        <taxon>Myida</taxon>
        <taxon>Dreissenoidea</taxon>
        <taxon>Dreissenidae</taxon>
        <taxon>Dreissena</taxon>
    </lineage>
</organism>
<protein>
    <submittedName>
        <fullName evidence="1">Uncharacterized protein</fullName>
    </submittedName>
</protein>
<proteinExistence type="predicted"/>
<dbReference type="AlphaFoldDB" id="A0A9D4BFN9"/>
<reference evidence="1" key="2">
    <citation type="submission" date="2020-11" db="EMBL/GenBank/DDBJ databases">
        <authorList>
            <person name="McCartney M.A."/>
            <person name="Auch B."/>
            <person name="Kono T."/>
            <person name="Mallez S."/>
            <person name="Becker A."/>
            <person name="Gohl D.M."/>
            <person name="Silverstein K.A.T."/>
            <person name="Koren S."/>
            <person name="Bechman K.B."/>
            <person name="Herman A."/>
            <person name="Abrahante J.E."/>
            <person name="Garbe J."/>
        </authorList>
    </citation>
    <scope>NUCLEOTIDE SEQUENCE</scope>
    <source>
        <strain evidence="1">Duluth1</strain>
        <tissue evidence="1">Whole animal</tissue>
    </source>
</reference>
<keyword evidence="2" id="KW-1185">Reference proteome</keyword>
<evidence type="ECO:0000313" key="2">
    <source>
        <dbReference type="Proteomes" id="UP000828390"/>
    </source>
</evidence>
<name>A0A9D4BFN9_DREPO</name>
<evidence type="ECO:0000313" key="1">
    <source>
        <dbReference type="EMBL" id="KAH3693715.1"/>
    </source>
</evidence>